<evidence type="ECO:0000313" key="2">
    <source>
        <dbReference type="Proteomes" id="UP000623467"/>
    </source>
</evidence>
<proteinExistence type="predicted"/>
<dbReference type="EMBL" id="JACAZH010000042">
    <property type="protein sequence ID" value="KAF7335209.1"/>
    <property type="molecule type" value="Genomic_DNA"/>
</dbReference>
<keyword evidence="2" id="KW-1185">Reference proteome</keyword>
<gene>
    <name evidence="1" type="ORF">MSAN_02354200</name>
</gene>
<protein>
    <submittedName>
        <fullName evidence="1">Uncharacterized protein</fullName>
    </submittedName>
</protein>
<name>A0A8H6X743_9AGAR</name>
<sequence>MQYLELVDIAREVYELKLSVSNIKSRLLETHDISTWEEFVGFMRHSTKMWQRIHKCGKNAKEIQTSISRIIEAEHQRELSQDIQTSKEIISSLARRALAVHRRVESGTTSDGSIV</sequence>
<accession>A0A8H6X743</accession>
<dbReference type="AlphaFoldDB" id="A0A8H6X743"/>
<evidence type="ECO:0000313" key="1">
    <source>
        <dbReference type="EMBL" id="KAF7335209.1"/>
    </source>
</evidence>
<dbReference type="Proteomes" id="UP000623467">
    <property type="component" value="Unassembled WGS sequence"/>
</dbReference>
<organism evidence="1 2">
    <name type="scientific">Mycena sanguinolenta</name>
    <dbReference type="NCBI Taxonomy" id="230812"/>
    <lineage>
        <taxon>Eukaryota</taxon>
        <taxon>Fungi</taxon>
        <taxon>Dikarya</taxon>
        <taxon>Basidiomycota</taxon>
        <taxon>Agaricomycotina</taxon>
        <taxon>Agaricomycetes</taxon>
        <taxon>Agaricomycetidae</taxon>
        <taxon>Agaricales</taxon>
        <taxon>Marasmiineae</taxon>
        <taxon>Mycenaceae</taxon>
        <taxon>Mycena</taxon>
    </lineage>
</organism>
<comment type="caution">
    <text evidence="1">The sequence shown here is derived from an EMBL/GenBank/DDBJ whole genome shotgun (WGS) entry which is preliminary data.</text>
</comment>
<dbReference type="OrthoDB" id="2948624at2759"/>
<reference evidence="1" key="1">
    <citation type="submission" date="2020-05" db="EMBL/GenBank/DDBJ databases">
        <title>Mycena genomes resolve the evolution of fungal bioluminescence.</title>
        <authorList>
            <person name="Tsai I.J."/>
        </authorList>
    </citation>
    <scope>NUCLEOTIDE SEQUENCE</scope>
    <source>
        <strain evidence="1">160909Yilan</strain>
    </source>
</reference>